<organism evidence="4 5">
    <name type="scientific">Sphingobacterium zeae</name>
    <dbReference type="NCBI Taxonomy" id="1776859"/>
    <lineage>
        <taxon>Bacteria</taxon>
        <taxon>Pseudomonadati</taxon>
        <taxon>Bacteroidota</taxon>
        <taxon>Sphingobacteriia</taxon>
        <taxon>Sphingobacteriales</taxon>
        <taxon>Sphingobacteriaceae</taxon>
        <taxon>Sphingobacterium</taxon>
    </lineage>
</organism>
<evidence type="ECO:0000256" key="1">
    <source>
        <dbReference type="ARBA" id="ARBA00023015"/>
    </source>
</evidence>
<reference evidence="4 5" key="1">
    <citation type="submission" date="2023-07" db="EMBL/GenBank/DDBJ databases">
        <title>Functional and genomic diversity of the sorghum phyllosphere microbiome.</title>
        <authorList>
            <person name="Shade A."/>
        </authorList>
    </citation>
    <scope>NUCLEOTIDE SEQUENCE [LARGE SCALE GENOMIC DNA]</scope>
    <source>
        <strain evidence="4 5">SORGH_AS_0892</strain>
    </source>
</reference>
<keyword evidence="5" id="KW-1185">Reference proteome</keyword>
<evidence type="ECO:0000256" key="2">
    <source>
        <dbReference type="ARBA" id="ARBA00023163"/>
    </source>
</evidence>
<dbReference type="PANTHER" id="PTHR47893">
    <property type="entry name" value="REGULATORY PROTEIN PCHR"/>
    <property type="match status" value="1"/>
</dbReference>
<protein>
    <submittedName>
        <fullName evidence="4">AraC-like DNA-binding protein</fullName>
    </submittedName>
</protein>
<sequence>MIKLIFGGEKICNSGILKFTLAMDGLEKVLLNNAHLQESWSLVEQVAREMADTPPHYVFDIRTFSNQSFQFRQKTMKQYSSRMNVSEIVLPQGMHMMHSELTSTSDGYLCIDNAAPYIHVFFALNSDRQYYVDGELLGSCSPGHVQSYLFAAPQIIGLWHRRPAESFFEINIPISLFESYLPVDSSFRLKLRSLTEKSQTGILFDESRLISAQQKEIIAELLDTEMDKEWKSLYCFGKVLELLARTFDQQKVKGIALPIDNNLSPEMKKLMIKAKEIVESRLTDPPSLAQLSAELGTNENYLKKYFKLCYGTTIYGYVTASRMQKAKRLLAKGDRPINEISRFLGYSNPAHFSASFKKHFGVKPKFVQQASMNPS</sequence>
<dbReference type="InterPro" id="IPR018060">
    <property type="entry name" value="HTH_AraC"/>
</dbReference>
<dbReference type="InterPro" id="IPR009057">
    <property type="entry name" value="Homeodomain-like_sf"/>
</dbReference>
<dbReference type="PANTHER" id="PTHR47893:SF1">
    <property type="entry name" value="REGULATORY PROTEIN PCHR"/>
    <property type="match status" value="1"/>
</dbReference>
<evidence type="ECO:0000313" key="5">
    <source>
        <dbReference type="Proteomes" id="UP001244640"/>
    </source>
</evidence>
<dbReference type="Proteomes" id="UP001244640">
    <property type="component" value="Unassembled WGS sequence"/>
</dbReference>
<proteinExistence type="predicted"/>
<dbReference type="EMBL" id="JAUTBA010000001">
    <property type="protein sequence ID" value="MDQ1151794.1"/>
    <property type="molecule type" value="Genomic_DNA"/>
</dbReference>
<dbReference type="RefSeq" id="WP_307187228.1">
    <property type="nucleotide sequence ID" value="NZ_JAUTBA010000001.1"/>
</dbReference>
<keyword evidence="1" id="KW-0805">Transcription regulation</keyword>
<comment type="caution">
    <text evidence="4">The sequence shown here is derived from an EMBL/GenBank/DDBJ whole genome shotgun (WGS) entry which is preliminary data.</text>
</comment>
<dbReference type="SUPFAM" id="SSF46689">
    <property type="entry name" value="Homeodomain-like"/>
    <property type="match status" value="2"/>
</dbReference>
<dbReference type="Gene3D" id="1.10.10.60">
    <property type="entry name" value="Homeodomain-like"/>
    <property type="match status" value="1"/>
</dbReference>
<feature type="domain" description="HTH araC/xylS-type" evidence="3">
    <location>
        <begin position="272"/>
        <end position="370"/>
    </location>
</feature>
<dbReference type="Pfam" id="PF12833">
    <property type="entry name" value="HTH_18"/>
    <property type="match status" value="1"/>
</dbReference>
<dbReference type="PROSITE" id="PS01124">
    <property type="entry name" value="HTH_ARAC_FAMILY_2"/>
    <property type="match status" value="1"/>
</dbReference>
<gene>
    <name evidence="4" type="ORF">QE382_003778</name>
</gene>
<dbReference type="InterPro" id="IPR053142">
    <property type="entry name" value="PchR_regulatory_protein"/>
</dbReference>
<dbReference type="SMART" id="SM00342">
    <property type="entry name" value="HTH_ARAC"/>
    <property type="match status" value="1"/>
</dbReference>
<name>A0ABU0UAC8_9SPHI</name>
<keyword evidence="2" id="KW-0804">Transcription</keyword>
<accession>A0ABU0UAC8</accession>
<evidence type="ECO:0000313" key="4">
    <source>
        <dbReference type="EMBL" id="MDQ1151794.1"/>
    </source>
</evidence>
<evidence type="ECO:0000259" key="3">
    <source>
        <dbReference type="PROSITE" id="PS01124"/>
    </source>
</evidence>